<sequence length="255" mass="27919">MVITKVRRAAKVITEDPAEEEAVEAVEAVETAGEESEESQETHYDDPWEPLVEPQPPAPPPLPHTTFVPGDDRRLPATPRELLGALPPLPRLRAEIIAGKLIVSPAGTTKHGRRIAALFRVMDPIASDKGWEAFPGHCGVCIEGPRDSLEPDFVIAPVDCPQWGDSELVSSWLIMVAEVVSPSSIKADREQKLRLFALGRVPLYLLIDPEDTQPSVTIFSDIRDGAYSVISKVPFGTPIRLPEPIGIELETSIFK</sequence>
<evidence type="ECO:0000313" key="4">
    <source>
        <dbReference type="Proteomes" id="UP000248544"/>
    </source>
</evidence>
<dbReference type="CDD" id="cd06260">
    <property type="entry name" value="DUF820-like"/>
    <property type="match status" value="1"/>
</dbReference>
<reference evidence="3 4" key="1">
    <citation type="submission" date="2018-01" db="EMBL/GenBank/DDBJ databases">
        <title>Draft genome sequence of Sphaerisporangium sp. 7K107.</title>
        <authorList>
            <person name="Sahin N."/>
            <person name="Saygin H."/>
            <person name="Ay H."/>
        </authorList>
    </citation>
    <scope>NUCLEOTIDE SEQUENCE [LARGE SCALE GENOMIC DNA]</scope>
    <source>
        <strain evidence="3 4">7K107</strain>
    </source>
</reference>
<dbReference type="Proteomes" id="UP000248544">
    <property type="component" value="Unassembled WGS sequence"/>
</dbReference>
<evidence type="ECO:0000259" key="2">
    <source>
        <dbReference type="Pfam" id="PF05685"/>
    </source>
</evidence>
<dbReference type="AlphaFoldDB" id="A0A2W2H7L0"/>
<dbReference type="Pfam" id="PF05685">
    <property type="entry name" value="Uma2"/>
    <property type="match status" value="1"/>
</dbReference>
<evidence type="ECO:0000256" key="1">
    <source>
        <dbReference type="SAM" id="MobiDB-lite"/>
    </source>
</evidence>
<protein>
    <submittedName>
        <fullName evidence="3">Uma2 family endonuclease</fullName>
    </submittedName>
</protein>
<feature type="compositionally biased region" description="Pro residues" evidence="1">
    <location>
        <begin position="53"/>
        <end position="63"/>
    </location>
</feature>
<dbReference type="InterPro" id="IPR012296">
    <property type="entry name" value="Nuclease_put_TT1808"/>
</dbReference>
<dbReference type="PANTHER" id="PTHR35400:SF3">
    <property type="entry name" value="SLL1072 PROTEIN"/>
    <property type="match status" value="1"/>
</dbReference>
<keyword evidence="3" id="KW-0378">Hydrolase</keyword>
<dbReference type="GO" id="GO:0004519">
    <property type="term" value="F:endonuclease activity"/>
    <property type="evidence" value="ECO:0007669"/>
    <property type="project" value="UniProtKB-KW"/>
</dbReference>
<organism evidence="3 4">
    <name type="scientific">Spongiactinospora gelatinilytica</name>
    <dbReference type="NCBI Taxonomy" id="2666298"/>
    <lineage>
        <taxon>Bacteria</taxon>
        <taxon>Bacillati</taxon>
        <taxon>Actinomycetota</taxon>
        <taxon>Actinomycetes</taxon>
        <taxon>Streptosporangiales</taxon>
        <taxon>Streptosporangiaceae</taxon>
        <taxon>Spongiactinospora</taxon>
    </lineage>
</organism>
<dbReference type="EMBL" id="POUA01000107">
    <property type="protein sequence ID" value="PZG45428.1"/>
    <property type="molecule type" value="Genomic_DNA"/>
</dbReference>
<dbReference type="Gene3D" id="3.90.1570.10">
    <property type="entry name" value="tt1808, chain A"/>
    <property type="match status" value="1"/>
</dbReference>
<dbReference type="RefSeq" id="WP_111168195.1">
    <property type="nucleotide sequence ID" value="NZ_POUA01000107.1"/>
</dbReference>
<keyword evidence="4" id="KW-1185">Reference proteome</keyword>
<comment type="caution">
    <text evidence="3">The sequence shown here is derived from an EMBL/GenBank/DDBJ whole genome shotgun (WGS) entry which is preliminary data.</text>
</comment>
<name>A0A2W2H7L0_9ACTN</name>
<feature type="domain" description="Putative restriction endonuclease" evidence="2">
    <location>
        <begin position="90"/>
        <end position="249"/>
    </location>
</feature>
<gene>
    <name evidence="3" type="ORF">C1I98_15595</name>
</gene>
<keyword evidence="3" id="KW-0540">Nuclease</keyword>
<feature type="region of interest" description="Disordered" evidence="1">
    <location>
        <begin position="18"/>
        <end position="72"/>
    </location>
</feature>
<dbReference type="InterPro" id="IPR008538">
    <property type="entry name" value="Uma2"/>
</dbReference>
<evidence type="ECO:0000313" key="3">
    <source>
        <dbReference type="EMBL" id="PZG45428.1"/>
    </source>
</evidence>
<dbReference type="PANTHER" id="PTHR35400">
    <property type="entry name" value="SLR1083 PROTEIN"/>
    <property type="match status" value="1"/>
</dbReference>
<proteinExistence type="predicted"/>
<dbReference type="InterPro" id="IPR011335">
    <property type="entry name" value="Restrct_endonuc-II-like"/>
</dbReference>
<accession>A0A2W2H7L0</accession>
<keyword evidence="3" id="KW-0255">Endonuclease</keyword>
<dbReference type="SUPFAM" id="SSF52980">
    <property type="entry name" value="Restriction endonuclease-like"/>
    <property type="match status" value="1"/>
</dbReference>